<sequence>MPSADGSSSARPNGTSSRSDQLAWYKSQYEQLEAELADFQASSRELEAELEKDIEASEKRERLLKEKVDSLKYEVEEWKVRLEFTTFIADDGPRANLSLPRQTKYKQSKAEGNSAQNTLQKEITTLRDANRTLQLKLRDIEVANDDYERQARHTTSSLEDLESKYNVAIERAVLLEEEMRAGEQEREKLRIENQRLRDELSDLKIETEIIHEKLRNAELQNSRRRKPISLRSPSTPQTPDLFNRSPASSIVSSPLFSTPTLKTSLMSATATPPSPPISESSSSLRKSMNAMPGFPLQKASASDSSFGSRSLHGSRTQKHNNHSRATSYAFTSNRPTPSVTNRPGLPKPKPKPNENTNKHNNNARSSGLPKSGSLYQIRGLIGKMQKLEERVQSAKSKLPPPSDSPSRTSSRSGSILGESPVASTITARRNSRKRLSGSSFSSSVRDGDSVPSYAPHSRPSFGARTQGDSRPSSRTSYSSHSSVSHSTHPSVTPSTRPESRQSRTKTPLGHYSTNPTTESRRPRSSLSNPSNQNGVVNGMAHIDEDEDLAMHMSLRARISEIRETRLPSISTPTGLKKRTPSGISGIPAPRTLRTSTGFDRLEGDMGPPERKSNITDLGETY</sequence>
<feature type="region of interest" description="Disordered" evidence="8">
    <location>
        <begin position="218"/>
        <end position="372"/>
    </location>
</feature>
<dbReference type="Gene3D" id="6.10.250.1080">
    <property type="match status" value="1"/>
</dbReference>
<dbReference type="GO" id="GO:0000776">
    <property type="term" value="C:kinetochore"/>
    <property type="evidence" value="ECO:0007669"/>
    <property type="project" value="TreeGrafter"/>
</dbReference>
<dbReference type="PANTHER" id="PTHR10921:SF1">
    <property type="entry name" value="NUCLEAR DISTRIBUTION PROTEIN NUDE HOMOLOG"/>
    <property type="match status" value="1"/>
</dbReference>
<evidence type="ECO:0000256" key="5">
    <source>
        <dbReference type="ARBA" id="ARBA00023054"/>
    </source>
</evidence>
<dbReference type="InterPro" id="IPR006964">
    <property type="entry name" value="NUDE_dom"/>
</dbReference>
<evidence type="ECO:0000256" key="6">
    <source>
        <dbReference type="ARBA" id="ARBA00023212"/>
    </source>
</evidence>
<dbReference type="PANTHER" id="PTHR10921">
    <property type="entry name" value="NUCLEAR DISTRIBUTION PROTEIN NUDE HOMOLOG 1"/>
    <property type="match status" value="1"/>
</dbReference>
<gene>
    <name evidence="10" type="primary">NDE1</name>
    <name evidence="10" type="ORF">KXV57_001257</name>
</gene>
<dbReference type="GO" id="GO:0007059">
    <property type="term" value="P:chromosome segregation"/>
    <property type="evidence" value="ECO:0007669"/>
    <property type="project" value="TreeGrafter"/>
</dbReference>
<evidence type="ECO:0000256" key="1">
    <source>
        <dbReference type="ARBA" id="ARBA00004245"/>
    </source>
</evidence>
<feature type="compositionally biased region" description="Low complexity" evidence="8">
    <location>
        <begin position="404"/>
        <end position="414"/>
    </location>
</feature>
<feature type="compositionally biased region" description="Polar residues" evidence="8">
    <location>
        <begin position="231"/>
        <end position="263"/>
    </location>
</feature>
<accession>A0A229WEH1</accession>
<keyword evidence="4" id="KW-0493">Microtubule</keyword>
<dbReference type="Proteomes" id="UP000813423">
    <property type="component" value="Unassembled WGS sequence"/>
</dbReference>
<evidence type="ECO:0000256" key="2">
    <source>
        <dbReference type="ARBA" id="ARBA00007429"/>
    </source>
</evidence>
<feature type="compositionally biased region" description="Polar residues" evidence="8">
    <location>
        <begin position="323"/>
        <end position="341"/>
    </location>
</feature>
<dbReference type="GO" id="GO:0051642">
    <property type="term" value="P:centrosome localization"/>
    <property type="evidence" value="ECO:0007669"/>
    <property type="project" value="TreeGrafter"/>
</dbReference>
<feature type="compositionally biased region" description="Low complexity" evidence="8">
    <location>
        <begin position="264"/>
        <end position="288"/>
    </location>
</feature>
<name>A0A229WEH1_ASPFM</name>
<evidence type="ECO:0000256" key="7">
    <source>
        <dbReference type="SAM" id="Coils"/>
    </source>
</evidence>
<evidence type="ECO:0000313" key="10">
    <source>
        <dbReference type="EMBL" id="KAH1909630.1"/>
    </source>
</evidence>
<evidence type="ECO:0000256" key="4">
    <source>
        <dbReference type="ARBA" id="ARBA00022701"/>
    </source>
</evidence>
<feature type="coiled-coil region" evidence="7">
    <location>
        <begin position="130"/>
        <end position="213"/>
    </location>
</feature>
<organism evidence="10 11">
    <name type="scientific">Aspergillus fumigatus</name>
    <name type="common">Neosartorya fumigata</name>
    <dbReference type="NCBI Taxonomy" id="746128"/>
    <lineage>
        <taxon>Eukaryota</taxon>
        <taxon>Fungi</taxon>
        <taxon>Dikarya</taxon>
        <taxon>Ascomycota</taxon>
        <taxon>Pezizomycotina</taxon>
        <taxon>Eurotiomycetes</taxon>
        <taxon>Eurotiomycetidae</taxon>
        <taxon>Eurotiales</taxon>
        <taxon>Aspergillaceae</taxon>
        <taxon>Aspergillus</taxon>
        <taxon>Aspergillus subgen. Fumigati</taxon>
    </lineage>
</organism>
<dbReference type="EMBL" id="JAIBSC010000012">
    <property type="protein sequence ID" value="KAH1909630.1"/>
    <property type="molecule type" value="Genomic_DNA"/>
</dbReference>
<proteinExistence type="inferred from homology"/>
<feature type="compositionally biased region" description="Low complexity" evidence="8">
    <location>
        <begin position="353"/>
        <end position="362"/>
    </location>
</feature>
<dbReference type="GO" id="GO:0008017">
    <property type="term" value="F:microtubule binding"/>
    <property type="evidence" value="ECO:0007669"/>
    <property type="project" value="InterPro"/>
</dbReference>
<feature type="compositionally biased region" description="Low complexity" evidence="8">
    <location>
        <begin position="300"/>
        <end position="310"/>
    </location>
</feature>
<protein>
    <submittedName>
        <fullName evidence="10">NADH:ubiquinone oxidoreductase</fullName>
    </submittedName>
</protein>
<feature type="coiled-coil region" evidence="7">
    <location>
        <begin position="22"/>
        <end position="74"/>
    </location>
</feature>
<feature type="compositionally biased region" description="Polar residues" evidence="8">
    <location>
        <begin position="1"/>
        <end position="20"/>
    </location>
</feature>
<feature type="region of interest" description="Disordered" evidence="8">
    <location>
        <begin position="569"/>
        <end position="621"/>
    </location>
</feature>
<dbReference type="GO" id="GO:0005871">
    <property type="term" value="C:kinesin complex"/>
    <property type="evidence" value="ECO:0007669"/>
    <property type="project" value="TreeGrafter"/>
</dbReference>
<dbReference type="GO" id="GO:0047496">
    <property type="term" value="P:vesicle transport along microtubule"/>
    <property type="evidence" value="ECO:0007669"/>
    <property type="project" value="TreeGrafter"/>
</dbReference>
<keyword evidence="3" id="KW-0963">Cytoplasm</keyword>
<evidence type="ECO:0000259" key="9">
    <source>
        <dbReference type="Pfam" id="PF04880"/>
    </source>
</evidence>
<dbReference type="GO" id="GO:0000132">
    <property type="term" value="P:establishment of mitotic spindle orientation"/>
    <property type="evidence" value="ECO:0007669"/>
    <property type="project" value="TreeGrafter"/>
</dbReference>
<dbReference type="GO" id="GO:0007020">
    <property type="term" value="P:microtubule nucleation"/>
    <property type="evidence" value="ECO:0007669"/>
    <property type="project" value="TreeGrafter"/>
</dbReference>
<keyword evidence="6" id="KW-0206">Cytoskeleton</keyword>
<comment type="caution">
    <text evidence="10">The sequence shown here is derived from an EMBL/GenBank/DDBJ whole genome shotgun (WGS) entry which is preliminary data.</text>
</comment>
<dbReference type="OMA" id="NMAIERS"/>
<keyword evidence="5 7" id="KW-0175">Coiled coil</keyword>
<evidence type="ECO:0000256" key="3">
    <source>
        <dbReference type="ARBA" id="ARBA00022490"/>
    </source>
</evidence>
<feature type="domain" description="NUDE" evidence="9">
    <location>
        <begin position="157"/>
        <end position="330"/>
    </location>
</feature>
<feature type="region of interest" description="Disordered" evidence="8">
    <location>
        <begin position="389"/>
        <end position="537"/>
    </location>
</feature>
<feature type="compositionally biased region" description="Basic and acidic residues" evidence="8">
    <location>
        <begin position="599"/>
        <end position="613"/>
    </location>
</feature>
<evidence type="ECO:0000256" key="8">
    <source>
        <dbReference type="SAM" id="MobiDB-lite"/>
    </source>
</evidence>
<feature type="region of interest" description="Disordered" evidence="8">
    <location>
        <begin position="1"/>
        <end position="21"/>
    </location>
</feature>
<reference evidence="10" key="1">
    <citation type="submission" date="2021-08" db="EMBL/GenBank/DDBJ databases">
        <title>Global Aspergillus fumigatus from environmental and clinical sources.</title>
        <authorList>
            <person name="Barber A."/>
            <person name="Sae-Ong T."/>
        </authorList>
    </citation>
    <scope>NUCLEOTIDE SEQUENCE</scope>
    <source>
        <strain evidence="10">NRZ-2016-071</strain>
    </source>
</reference>
<comment type="subcellular location">
    <subcellularLocation>
        <location evidence="1">Cytoplasm</location>
        <location evidence="1">Cytoskeleton</location>
    </subcellularLocation>
</comment>
<feature type="compositionally biased region" description="Low complexity" evidence="8">
    <location>
        <begin position="469"/>
        <end position="496"/>
    </location>
</feature>
<comment type="similarity">
    <text evidence="2">Belongs to the nudE family.</text>
</comment>
<dbReference type="SMR" id="A0A229WEH1"/>
<dbReference type="GO" id="GO:0005874">
    <property type="term" value="C:microtubule"/>
    <property type="evidence" value="ECO:0007669"/>
    <property type="project" value="UniProtKB-KW"/>
</dbReference>
<dbReference type="Pfam" id="PF04880">
    <property type="entry name" value="NUDE_C"/>
    <property type="match status" value="1"/>
</dbReference>
<evidence type="ECO:0000313" key="11">
    <source>
        <dbReference type="Proteomes" id="UP000813423"/>
    </source>
</evidence>
<dbReference type="AlphaFoldDB" id="A0A229WEH1"/>
<dbReference type="InterPro" id="IPR033494">
    <property type="entry name" value="NUDE"/>
</dbReference>